<organism evidence="3 4">
    <name type="scientific">Suhomyces tanzawaensis NRRL Y-17324</name>
    <dbReference type="NCBI Taxonomy" id="984487"/>
    <lineage>
        <taxon>Eukaryota</taxon>
        <taxon>Fungi</taxon>
        <taxon>Dikarya</taxon>
        <taxon>Ascomycota</taxon>
        <taxon>Saccharomycotina</taxon>
        <taxon>Pichiomycetes</taxon>
        <taxon>Debaryomycetaceae</taxon>
        <taxon>Suhomyces</taxon>
    </lineage>
</organism>
<proteinExistence type="predicted"/>
<feature type="domain" description="Alcohol dehydrogenase-like N-terminal" evidence="2">
    <location>
        <begin position="59"/>
        <end position="145"/>
    </location>
</feature>
<evidence type="ECO:0000313" key="3">
    <source>
        <dbReference type="EMBL" id="ODV82148.1"/>
    </source>
</evidence>
<protein>
    <submittedName>
        <fullName evidence="3">Putative zinc-binding dehydrogenase</fullName>
    </submittedName>
</protein>
<dbReference type="InterPro" id="IPR047122">
    <property type="entry name" value="Trans-enoyl_RdTase-like"/>
</dbReference>
<dbReference type="RefSeq" id="XP_020067270.1">
    <property type="nucleotide sequence ID" value="XM_020210805.1"/>
</dbReference>
<evidence type="ECO:0000259" key="2">
    <source>
        <dbReference type="Pfam" id="PF08240"/>
    </source>
</evidence>
<dbReference type="PANTHER" id="PTHR45348:SF2">
    <property type="entry name" value="ZINC-TYPE ALCOHOL DEHYDROGENASE-LIKE PROTEIN C2E1P3.01"/>
    <property type="match status" value="1"/>
</dbReference>
<dbReference type="GeneID" id="30984941"/>
<dbReference type="Gene3D" id="3.40.50.720">
    <property type="entry name" value="NAD(P)-binding Rossmann-like Domain"/>
    <property type="match status" value="1"/>
</dbReference>
<sequence length="372" mass="41621">MTILSPLTVAPGKADYLDYVNDSVIETKWLEEKFGAIAITEYDKPLIHHNLKDKPELKKDEVLIRNKVVGLNPIDWKSKKYRFAIYHFPWINGRESSGTIVQQGDKKSDLLGKNVFIASTSYRDNRTSTFQEYSVMNRNLVWELPESFTLENGATLGVGLVTAGVLITDSLGLSLQSSYGIEVFVIWGGSTVVGIYAAQLAKFLGFKVISISSLDTQSYLLNEIGVDKVVNRKKSFKDIKEDVYIYLKDLGLEGTGIKYAIDCVSKETSLQLIDLLIDSRNKSADKAEFVGVVAKPKDIESVKVRDLTIKKFHEDIEYGKKLVRETSKLLQDGKIKPVRHKLYSGGLEEIVIALNDLEVKGASAEKYVVKIV</sequence>
<dbReference type="SUPFAM" id="SSF51735">
    <property type="entry name" value="NAD(P)-binding Rossmann-fold domains"/>
    <property type="match status" value="1"/>
</dbReference>
<reference evidence="4" key="1">
    <citation type="submission" date="2016-05" db="EMBL/GenBank/DDBJ databases">
        <title>Comparative genomics of biotechnologically important yeasts.</title>
        <authorList>
            <consortium name="DOE Joint Genome Institute"/>
            <person name="Riley R."/>
            <person name="Haridas S."/>
            <person name="Wolfe K.H."/>
            <person name="Lopes M.R."/>
            <person name="Hittinger C.T."/>
            <person name="Goker M."/>
            <person name="Salamov A."/>
            <person name="Wisecaver J."/>
            <person name="Long T.M."/>
            <person name="Aerts A.L."/>
            <person name="Barry K."/>
            <person name="Choi C."/>
            <person name="Clum A."/>
            <person name="Coughlan A.Y."/>
            <person name="Deshpande S."/>
            <person name="Douglass A.P."/>
            <person name="Hanson S.J."/>
            <person name="Klenk H.-P."/>
            <person name="Labutti K."/>
            <person name="Lapidus A."/>
            <person name="Lindquist E."/>
            <person name="Lipzen A."/>
            <person name="Meier-Kolthoff J.P."/>
            <person name="Ohm R.A."/>
            <person name="Otillar R.P."/>
            <person name="Pangilinan J."/>
            <person name="Peng Y."/>
            <person name="Rokas A."/>
            <person name="Rosa C.A."/>
            <person name="Scheuner C."/>
            <person name="Sibirny A.A."/>
            <person name="Slot J.C."/>
            <person name="Stielow J.B."/>
            <person name="Sun H."/>
            <person name="Kurtzman C.P."/>
            <person name="Blackwell M."/>
            <person name="Grigoriev I.V."/>
            <person name="Jeffries T.W."/>
        </authorList>
    </citation>
    <scope>NUCLEOTIDE SEQUENCE [LARGE SCALE GENOMIC DNA]</scope>
    <source>
        <strain evidence="4">NRRL Y-17324</strain>
    </source>
</reference>
<dbReference type="PANTHER" id="PTHR45348">
    <property type="entry name" value="HYPOTHETICAL OXIDOREDUCTASE (EUROFUNG)"/>
    <property type="match status" value="1"/>
</dbReference>
<feature type="domain" description="Alcohol dehydrogenase-like C-terminal" evidence="1">
    <location>
        <begin position="193"/>
        <end position="276"/>
    </location>
</feature>
<accession>A0A1E4SRM1</accession>
<dbReference type="AlphaFoldDB" id="A0A1E4SRM1"/>
<evidence type="ECO:0000313" key="4">
    <source>
        <dbReference type="Proteomes" id="UP000094285"/>
    </source>
</evidence>
<dbReference type="Proteomes" id="UP000094285">
    <property type="component" value="Unassembled WGS sequence"/>
</dbReference>
<dbReference type="CDD" id="cd08249">
    <property type="entry name" value="enoyl_reductase_like"/>
    <property type="match status" value="1"/>
</dbReference>
<dbReference type="InterPro" id="IPR013154">
    <property type="entry name" value="ADH-like_N"/>
</dbReference>
<name>A0A1E4SRM1_9ASCO</name>
<dbReference type="Gene3D" id="3.90.180.10">
    <property type="entry name" value="Medium-chain alcohol dehydrogenases, catalytic domain"/>
    <property type="match status" value="1"/>
</dbReference>
<dbReference type="InterPro" id="IPR013149">
    <property type="entry name" value="ADH-like_C"/>
</dbReference>
<dbReference type="InterPro" id="IPR036291">
    <property type="entry name" value="NAD(P)-bd_dom_sf"/>
</dbReference>
<dbReference type="STRING" id="984487.A0A1E4SRM1"/>
<dbReference type="Pfam" id="PF08240">
    <property type="entry name" value="ADH_N"/>
    <property type="match status" value="1"/>
</dbReference>
<gene>
    <name evidence="3" type="ORF">CANTADRAFT_60129</name>
</gene>
<evidence type="ECO:0000259" key="1">
    <source>
        <dbReference type="Pfam" id="PF00107"/>
    </source>
</evidence>
<dbReference type="OrthoDB" id="48317at2759"/>
<dbReference type="SUPFAM" id="SSF50129">
    <property type="entry name" value="GroES-like"/>
    <property type="match status" value="1"/>
</dbReference>
<dbReference type="Pfam" id="PF00107">
    <property type="entry name" value="ADH_zinc_N"/>
    <property type="match status" value="1"/>
</dbReference>
<keyword evidence="4" id="KW-1185">Reference proteome</keyword>
<dbReference type="EMBL" id="KV453909">
    <property type="protein sequence ID" value="ODV82148.1"/>
    <property type="molecule type" value="Genomic_DNA"/>
</dbReference>
<dbReference type="GO" id="GO:0016651">
    <property type="term" value="F:oxidoreductase activity, acting on NAD(P)H"/>
    <property type="evidence" value="ECO:0007669"/>
    <property type="project" value="InterPro"/>
</dbReference>
<dbReference type="InterPro" id="IPR011032">
    <property type="entry name" value="GroES-like_sf"/>
</dbReference>